<evidence type="ECO:0000256" key="5">
    <source>
        <dbReference type="ARBA" id="ARBA00022970"/>
    </source>
</evidence>
<dbReference type="Proteomes" id="UP001144036">
    <property type="component" value="Unassembled WGS sequence"/>
</dbReference>
<sequence>MWQQIISGLQAGSWYSLMALAIVLVLKATDVPNFAMAELGLFPAFCTWALIDGAQLSWWVAVPIGLLIGIALSVVVERTAIRPILAENHFATVLMTIAVFVVINAVVQLVWGSEPRKIDSPFAGSFTVAGQIVAYEQLVSIAAGLAVMVGLILFFRTPLGVQMQAIAEDRVTPRLLGVSVTTVFRTSWALAGAIATIALLLQGQASLLTDQNGSGLLIKGFVAATLGGFSSITGAFVGGLALGVAENLAGAYISTSSKTAIALLAIVVVLSIKPQGLFGRHQVREV</sequence>
<evidence type="ECO:0000313" key="10">
    <source>
        <dbReference type="EMBL" id="MDA0633435.1"/>
    </source>
</evidence>
<keyword evidence="6 9" id="KW-1133">Transmembrane helix</keyword>
<name>A0ABT4S928_9ACTN</name>
<keyword evidence="2" id="KW-0813">Transport</keyword>
<keyword evidence="7 9" id="KW-0472">Membrane</keyword>
<evidence type="ECO:0000313" key="11">
    <source>
        <dbReference type="Proteomes" id="UP001144036"/>
    </source>
</evidence>
<evidence type="ECO:0000256" key="9">
    <source>
        <dbReference type="SAM" id="Phobius"/>
    </source>
</evidence>
<dbReference type="CDD" id="cd06582">
    <property type="entry name" value="TM_PBP1_LivH_like"/>
    <property type="match status" value="1"/>
</dbReference>
<feature type="transmembrane region" description="Helical" evidence="9">
    <location>
        <begin position="6"/>
        <end position="26"/>
    </location>
</feature>
<dbReference type="Pfam" id="PF02653">
    <property type="entry name" value="BPD_transp_2"/>
    <property type="match status" value="1"/>
</dbReference>
<protein>
    <submittedName>
        <fullName evidence="10">Branched-chain amino acid ABC transporter permease</fullName>
    </submittedName>
</protein>
<dbReference type="PANTHER" id="PTHR11795">
    <property type="entry name" value="BRANCHED-CHAIN AMINO ACID TRANSPORT SYSTEM PERMEASE PROTEIN LIVH"/>
    <property type="match status" value="1"/>
</dbReference>
<feature type="transmembrane region" description="Helical" evidence="9">
    <location>
        <begin position="251"/>
        <end position="272"/>
    </location>
</feature>
<comment type="caution">
    <text evidence="10">The sequence shown here is derived from an EMBL/GenBank/DDBJ whole genome shotgun (WGS) entry which is preliminary data.</text>
</comment>
<dbReference type="PANTHER" id="PTHR11795:SF451">
    <property type="entry name" value="ABC TRANSPORTER PERMEASE PROTEIN"/>
    <property type="match status" value="1"/>
</dbReference>
<dbReference type="InterPro" id="IPR001851">
    <property type="entry name" value="ABC_transp_permease"/>
</dbReference>
<dbReference type="InterPro" id="IPR052157">
    <property type="entry name" value="BCAA_transport_permease"/>
</dbReference>
<reference evidence="10" key="1">
    <citation type="submission" date="2022-11" db="EMBL/GenBank/DDBJ databases">
        <title>Nonomuraea corallina sp. nov., a new species of the genus Nonomuraea isolated from sea side sediment in Thai sea.</title>
        <authorList>
            <person name="Ngamcharungchit C."/>
            <person name="Matsumoto A."/>
            <person name="Suriyachadkun C."/>
            <person name="Panbangred W."/>
            <person name="Inahashi Y."/>
            <person name="Intra B."/>
        </authorList>
    </citation>
    <scope>NUCLEOTIDE SEQUENCE</scope>
    <source>
        <strain evidence="10">MCN248</strain>
    </source>
</reference>
<evidence type="ECO:0000256" key="7">
    <source>
        <dbReference type="ARBA" id="ARBA00023136"/>
    </source>
</evidence>
<evidence type="ECO:0000256" key="8">
    <source>
        <dbReference type="ARBA" id="ARBA00037998"/>
    </source>
</evidence>
<accession>A0ABT4S928</accession>
<keyword evidence="3" id="KW-1003">Cell membrane</keyword>
<dbReference type="EMBL" id="JAPNNL010000021">
    <property type="protein sequence ID" value="MDA0633435.1"/>
    <property type="molecule type" value="Genomic_DNA"/>
</dbReference>
<evidence type="ECO:0000256" key="4">
    <source>
        <dbReference type="ARBA" id="ARBA00022692"/>
    </source>
</evidence>
<evidence type="ECO:0000256" key="6">
    <source>
        <dbReference type="ARBA" id="ARBA00022989"/>
    </source>
</evidence>
<keyword evidence="11" id="KW-1185">Reference proteome</keyword>
<keyword evidence="4 9" id="KW-0812">Transmembrane</keyword>
<evidence type="ECO:0000256" key="3">
    <source>
        <dbReference type="ARBA" id="ARBA00022475"/>
    </source>
</evidence>
<organism evidence="10 11">
    <name type="scientific">Nonomuraea corallina</name>
    <dbReference type="NCBI Taxonomy" id="2989783"/>
    <lineage>
        <taxon>Bacteria</taxon>
        <taxon>Bacillati</taxon>
        <taxon>Actinomycetota</taxon>
        <taxon>Actinomycetes</taxon>
        <taxon>Streptosporangiales</taxon>
        <taxon>Streptosporangiaceae</taxon>
        <taxon>Nonomuraea</taxon>
    </lineage>
</organism>
<feature type="transmembrane region" description="Helical" evidence="9">
    <location>
        <begin position="221"/>
        <end position="244"/>
    </location>
</feature>
<evidence type="ECO:0000256" key="2">
    <source>
        <dbReference type="ARBA" id="ARBA00022448"/>
    </source>
</evidence>
<feature type="transmembrane region" description="Helical" evidence="9">
    <location>
        <begin position="132"/>
        <end position="155"/>
    </location>
</feature>
<proteinExistence type="inferred from homology"/>
<feature type="transmembrane region" description="Helical" evidence="9">
    <location>
        <begin position="57"/>
        <end position="76"/>
    </location>
</feature>
<gene>
    <name evidence="10" type="ORF">OUY22_08390</name>
</gene>
<feature type="transmembrane region" description="Helical" evidence="9">
    <location>
        <begin position="88"/>
        <end position="112"/>
    </location>
</feature>
<dbReference type="RefSeq" id="WP_270154241.1">
    <property type="nucleotide sequence ID" value="NZ_JAPNNL010000021.1"/>
</dbReference>
<keyword evidence="5" id="KW-0029">Amino-acid transport</keyword>
<comment type="subcellular location">
    <subcellularLocation>
        <location evidence="1">Cell membrane</location>
        <topology evidence="1">Multi-pass membrane protein</topology>
    </subcellularLocation>
</comment>
<evidence type="ECO:0000256" key="1">
    <source>
        <dbReference type="ARBA" id="ARBA00004651"/>
    </source>
</evidence>
<comment type="similarity">
    <text evidence="8">Belongs to the binding-protein-dependent transport system permease family. LivHM subfamily.</text>
</comment>
<feature type="transmembrane region" description="Helical" evidence="9">
    <location>
        <begin position="175"/>
        <end position="201"/>
    </location>
</feature>